<dbReference type="Pfam" id="PF18321">
    <property type="entry name" value="3HCDH_RFF"/>
    <property type="match status" value="1"/>
</dbReference>
<dbReference type="GO" id="GO:0070403">
    <property type="term" value="F:NAD+ binding"/>
    <property type="evidence" value="ECO:0007669"/>
    <property type="project" value="InterPro"/>
</dbReference>
<keyword evidence="2" id="KW-0520">NAD</keyword>
<dbReference type="SUPFAM" id="SSF48179">
    <property type="entry name" value="6-phosphogluconate dehydrogenase C-terminal domain-like"/>
    <property type="match status" value="2"/>
</dbReference>
<feature type="domain" description="3-hydroxyacyl-CoA dehydrogenase C-terminal" evidence="3">
    <location>
        <begin position="418"/>
        <end position="457"/>
    </location>
</feature>
<protein>
    <submittedName>
        <fullName evidence="6">3-hydroxybutyryl-CoA dehydrogenase</fullName>
        <ecNumber evidence="6">1.1.1.157</ecNumber>
    </submittedName>
</protein>
<dbReference type="Proteomes" id="UP001234354">
    <property type="component" value="Unassembled WGS sequence"/>
</dbReference>
<dbReference type="InterPro" id="IPR006176">
    <property type="entry name" value="3-OHacyl-CoA_DH_NAD-bd"/>
</dbReference>
<comment type="caution">
    <text evidence="6">The sequence shown here is derived from an EMBL/GenBank/DDBJ whole genome shotgun (WGS) entry which is preliminary data.</text>
</comment>
<dbReference type="FunFam" id="3.40.50.720:FF:000009">
    <property type="entry name" value="Fatty oxidation complex, alpha subunit"/>
    <property type="match status" value="1"/>
</dbReference>
<keyword evidence="1 6" id="KW-0560">Oxidoreductase</keyword>
<sequence>MADAHALALDRAVVVIGAGTMGAGIAEVAAVAGHRVYLCDTSEAALDRGRAQIRASLDRRVAKGRASAEDAASAFARVIAAGPSAPLQGVGLVIEAIVENLDIKVAALTEMARRVDDDAILSTNTSSLSVTALAARLPAPERVAGLHFFNPATILPLVEVVRGHATDPALVETLVATARAWKKTPVVCQSTPGFIVNRVARPFYGEALRLLLEQQATPETVDAVMRECGGFRMGPCELMDLIGHDVNFAVTRSVWQAFFHDPRYQPSLVQQQLVDAGWLGRKSGRGFYDYRDDAPRPDVRDLQGPAPARVRIEGALGPAQGLVAPLEQAGLNVEKTEGAGLLRVDGVALALTDGRSAGPRSQALGEPVVLFDLALDYAASKRIALSAAEGTPADVIAQAAGLFTALGKQVSLLGDAAGLAVSRTVAMLVNEAADAVQQGIASEADIDAAMTGGGELPDRAAGLGPARGAGLCRRRADPSVAGLRGRPLSRLALAAGACARGVAWLSSSAWPRRRAWRW</sequence>
<organism evidence="6 7">
    <name type="scientific">Pseudoxanthomonas winnipegensis</name>
    <dbReference type="NCBI Taxonomy" id="2480810"/>
    <lineage>
        <taxon>Bacteria</taxon>
        <taxon>Pseudomonadati</taxon>
        <taxon>Pseudomonadota</taxon>
        <taxon>Gammaproteobacteria</taxon>
        <taxon>Lysobacterales</taxon>
        <taxon>Lysobacteraceae</taxon>
        <taxon>Pseudoxanthomonas</taxon>
    </lineage>
</organism>
<gene>
    <name evidence="6" type="ORF">QE383_002963</name>
</gene>
<evidence type="ECO:0000313" key="6">
    <source>
        <dbReference type="EMBL" id="MDQ1120655.1"/>
    </source>
</evidence>
<evidence type="ECO:0000256" key="2">
    <source>
        <dbReference type="ARBA" id="ARBA00023027"/>
    </source>
</evidence>
<dbReference type="Pfam" id="PF02737">
    <property type="entry name" value="3HCDH_N"/>
    <property type="match status" value="1"/>
</dbReference>
<dbReference type="Gene3D" id="3.40.50.720">
    <property type="entry name" value="NAD(P)-binding Rossmann-like Domain"/>
    <property type="match status" value="1"/>
</dbReference>
<dbReference type="Gene3D" id="1.10.1040.50">
    <property type="match status" value="1"/>
</dbReference>
<evidence type="ECO:0000259" key="5">
    <source>
        <dbReference type="Pfam" id="PF18321"/>
    </source>
</evidence>
<dbReference type="EMBL" id="JAUTBB010000001">
    <property type="protein sequence ID" value="MDQ1120655.1"/>
    <property type="molecule type" value="Genomic_DNA"/>
</dbReference>
<dbReference type="NCBIfam" id="NF006124">
    <property type="entry name" value="PRK08268.1"/>
    <property type="match status" value="1"/>
</dbReference>
<feature type="domain" description="3-hydroxyacyl-CoA dehydrogenase NAD binding" evidence="4">
    <location>
        <begin position="13"/>
        <end position="189"/>
    </location>
</feature>
<dbReference type="InterPro" id="IPR008927">
    <property type="entry name" value="6-PGluconate_DH-like_C_sf"/>
</dbReference>
<accession>A0AAW8GDW8</accession>
<dbReference type="PANTHER" id="PTHR48075">
    <property type="entry name" value="3-HYDROXYACYL-COA DEHYDROGENASE FAMILY PROTEIN"/>
    <property type="match status" value="1"/>
</dbReference>
<evidence type="ECO:0000313" key="7">
    <source>
        <dbReference type="Proteomes" id="UP001234354"/>
    </source>
</evidence>
<dbReference type="InterPro" id="IPR006108">
    <property type="entry name" value="3HC_DH_C"/>
</dbReference>
<dbReference type="GO" id="GO:0008691">
    <property type="term" value="F:3-hydroxybutyryl-CoA dehydrogenase activity"/>
    <property type="evidence" value="ECO:0007669"/>
    <property type="project" value="UniProtKB-EC"/>
</dbReference>
<name>A0AAW8GDW8_9GAMM</name>
<dbReference type="SUPFAM" id="SSF51735">
    <property type="entry name" value="NAD(P)-binding Rossmann-fold domains"/>
    <property type="match status" value="1"/>
</dbReference>
<evidence type="ECO:0000259" key="4">
    <source>
        <dbReference type="Pfam" id="PF02737"/>
    </source>
</evidence>
<reference evidence="6" key="1">
    <citation type="submission" date="2023-07" db="EMBL/GenBank/DDBJ databases">
        <title>Functional and genomic diversity of the sorghum phyllosphere microbiome.</title>
        <authorList>
            <person name="Shade A."/>
        </authorList>
    </citation>
    <scope>NUCLEOTIDE SEQUENCE</scope>
    <source>
        <strain evidence="6">SORGH_AS_0908</strain>
    </source>
</reference>
<evidence type="ECO:0000259" key="3">
    <source>
        <dbReference type="Pfam" id="PF00725"/>
    </source>
</evidence>
<dbReference type="InterPro" id="IPR036291">
    <property type="entry name" value="NAD(P)-bd_dom_sf"/>
</dbReference>
<dbReference type="Pfam" id="PF00725">
    <property type="entry name" value="3HCDH"/>
    <property type="match status" value="2"/>
</dbReference>
<dbReference type="PANTHER" id="PTHR48075:SF5">
    <property type="entry name" value="3-HYDROXYBUTYRYL-COA DEHYDROGENASE"/>
    <property type="match status" value="1"/>
</dbReference>
<dbReference type="EC" id="1.1.1.157" evidence="6"/>
<dbReference type="InterPro" id="IPR041040">
    <property type="entry name" value="3HCDH_RFF"/>
</dbReference>
<proteinExistence type="predicted"/>
<dbReference type="AlphaFoldDB" id="A0AAW8GDW8"/>
<evidence type="ECO:0000256" key="1">
    <source>
        <dbReference type="ARBA" id="ARBA00023002"/>
    </source>
</evidence>
<dbReference type="GO" id="GO:0006631">
    <property type="term" value="P:fatty acid metabolic process"/>
    <property type="evidence" value="ECO:0007669"/>
    <property type="project" value="InterPro"/>
</dbReference>
<feature type="domain" description="3-hydroxybutyryl-CoA dehydrogenase reduced Rossmann-fold" evidence="5">
    <location>
        <begin position="349"/>
        <end position="416"/>
    </location>
</feature>
<feature type="domain" description="3-hydroxyacyl-CoA dehydrogenase C-terminal" evidence="3">
    <location>
        <begin position="193"/>
        <end position="290"/>
    </location>
</feature>